<dbReference type="AlphaFoldDB" id="A0A6P7GY75"/>
<gene>
    <name evidence="1" type="primary">LOC114348316</name>
</gene>
<dbReference type="InParanoid" id="A0A6P7GY75"/>
<evidence type="ECO:0000313" key="1">
    <source>
        <dbReference type="RefSeq" id="XP_028154706.1"/>
    </source>
</evidence>
<dbReference type="RefSeq" id="XP_028154706.1">
    <property type="nucleotide sequence ID" value="XM_028298905.1"/>
</dbReference>
<reference evidence="1" key="1">
    <citation type="submission" date="2025-08" db="UniProtKB">
        <authorList>
            <consortium name="RefSeq"/>
        </authorList>
    </citation>
    <scope>IDENTIFICATION</scope>
    <source>
        <tissue evidence="1">Whole insect</tissue>
    </source>
</reference>
<name>A0A6P7GY75_DIAVI</name>
<organism evidence="1">
    <name type="scientific">Diabrotica virgifera virgifera</name>
    <name type="common">western corn rootworm</name>
    <dbReference type="NCBI Taxonomy" id="50390"/>
    <lineage>
        <taxon>Eukaryota</taxon>
        <taxon>Metazoa</taxon>
        <taxon>Ecdysozoa</taxon>
        <taxon>Arthropoda</taxon>
        <taxon>Hexapoda</taxon>
        <taxon>Insecta</taxon>
        <taxon>Pterygota</taxon>
        <taxon>Neoptera</taxon>
        <taxon>Endopterygota</taxon>
        <taxon>Coleoptera</taxon>
        <taxon>Polyphaga</taxon>
        <taxon>Cucujiformia</taxon>
        <taxon>Chrysomeloidea</taxon>
        <taxon>Chrysomelidae</taxon>
        <taxon>Galerucinae</taxon>
        <taxon>Diabroticina</taxon>
        <taxon>Diabroticites</taxon>
        <taxon>Diabrotica</taxon>
    </lineage>
</organism>
<proteinExistence type="predicted"/>
<protein>
    <submittedName>
        <fullName evidence="1">Uncharacterized protein LOC114348316</fullName>
    </submittedName>
</protein>
<accession>A0A6P7GY75</accession>
<sequence>MKNANKLYRKEMKHIRITYSDVLEREKQNLRTKDEEQINCAEKKRKYENQRILNIEREFKENETHSAYQFIKHLRQGYKPKTSLCKNKKGEIISDMDEIKITWMTYFKEVLNKGAQPPLQQQRQ</sequence>